<name>A0A8S1QTB7_PARPR</name>
<dbReference type="EMBL" id="CAJJDM010000236">
    <property type="protein sequence ID" value="CAD8118165.1"/>
    <property type="molecule type" value="Genomic_DNA"/>
</dbReference>
<keyword evidence="2" id="KW-1185">Reference proteome</keyword>
<sequence>MIDIWKQHLGCSLQSMNMEFNQNIQNINYIKIILGKENAQKWNFQN</sequence>
<organism evidence="1 2">
    <name type="scientific">Paramecium primaurelia</name>
    <dbReference type="NCBI Taxonomy" id="5886"/>
    <lineage>
        <taxon>Eukaryota</taxon>
        <taxon>Sar</taxon>
        <taxon>Alveolata</taxon>
        <taxon>Ciliophora</taxon>
        <taxon>Intramacronucleata</taxon>
        <taxon>Oligohymenophorea</taxon>
        <taxon>Peniculida</taxon>
        <taxon>Parameciidae</taxon>
        <taxon>Paramecium</taxon>
    </lineage>
</organism>
<gene>
    <name evidence="1" type="ORF">PPRIM_AZ9-3.1.T2270007</name>
</gene>
<protein>
    <submittedName>
        <fullName evidence="1">Uncharacterized protein</fullName>
    </submittedName>
</protein>
<accession>A0A8S1QTB7</accession>
<evidence type="ECO:0000313" key="1">
    <source>
        <dbReference type="EMBL" id="CAD8118165.1"/>
    </source>
</evidence>
<evidence type="ECO:0000313" key="2">
    <source>
        <dbReference type="Proteomes" id="UP000688137"/>
    </source>
</evidence>
<reference evidence="1" key="1">
    <citation type="submission" date="2021-01" db="EMBL/GenBank/DDBJ databases">
        <authorList>
            <consortium name="Genoscope - CEA"/>
            <person name="William W."/>
        </authorList>
    </citation>
    <scope>NUCLEOTIDE SEQUENCE</scope>
</reference>
<dbReference type="AlphaFoldDB" id="A0A8S1QTB7"/>
<proteinExistence type="predicted"/>
<dbReference type="Proteomes" id="UP000688137">
    <property type="component" value="Unassembled WGS sequence"/>
</dbReference>
<comment type="caution">
    <text evidence="1">The sequence shown here is derived from an EMBL/GenBank/DDBJ whole genome shotgun (WGS) entry which is preliminary data.</text>
</comment>